<feature type="domain" description="UvrD-like helicase ATP-binding" evidence="10">
    <location>
        <begin position="1"/>
        <end position="303"/>
    </location>
</feature>
<evidence type="ECO:0000256" key="1">
    <source>
        <dbReference type="ARBA" id="ARBA00009922"/>
    </source>
</evidence>
<dbReference type="Pfam" id="PF00580">
    <property type="entry name" value="UvrD-helicase"/>
    <property type="match status" value="1"/>
</dbReference>
<dbReference type="SUPFAM" id="SSF52540">
    <property type="entry name" value="P-loop containing nucleoside triphosphate hydrolases"/>
    <property type="match status" value="1"/>
</dbReference>
<dbReference type="InterPro" id="IPR014017">
    <property type="entry name" value="DNA_helicase_UvrD-like_C"/>
</dbReference>
<dbReference type="GO" id="GO:0003677">
    <property type="term" value="F:DNA binding"/>
    <property type="evidence" value="ECO:0007669"/>
    <property type="project" value="InterPro"/>
</dbReference>
<evidence type="ECO:0000256" key="9">
    <source>
        <dbReference type="ARBA" id="ARBA00048988"/>
    </source>
</evidence>
<evidence type="ECO:0000313" key="11">
    <source>
        <dbReference type="EMBL" id="KKN79828.1"/>
    </source>
</evidence>
<dbReference type="GO" id="GO:0005524">
    <property type="term" value="F:ATP binding"/>
    <property type="evidence" value="ECO:0007669"/>
    <property type="project" value="UniProtKB-KW"/>
</dbReference>
<keyword evidence="6" id="KW-0413">Isomerase</keyword>
<dbReference type="GO" id="GO:0000725">
    <property type="term" value="P:recombinational repair"/>
    <property type="evidence" value="ECO:0007669"/>
    <property type="project" value="TreeGrafter"/>
</dbReference>
<dbReference type="InterPro" id="IPR000212">
    <property type="entry name" value="DNA_helicase_UvrD/REP"/>
</dbReference>
<evidence type="ECO:0000256" key="5">
    <source>
        <dbReference type="ARBA" id="ARBA00022840"/>
    </source>
</evidence>
<evidence type="ECO:0000256" key="7">
    <source>
        <dbReference type="ARBA" id="ARBA00034617"/>
    </source>
</evidence>
<sequence>MPQIARLIGGAGTGKTTESLRIMDGVLERVHDPHLIGFVSFTRAARREASSRAADRFGMKPQKLETEGWFKTHHAICYKQLGVGKELITDNAESKAWIRNNVDEDAAQVIDDSADMAEAFAGKATDADKALAIWGEARNRLEPLENAWGRAEATSERTPSYLDVEEIVQRYEQAKRLDGRVDFTDILARFSGWHLAVRGGAEKCEPDGEVPAVPCWFFDEAQDNSALTDAVARRLISHDDCEYAYVVGDFFQSIYGFGGASPHYFMGWDVSKERTMPKSYRCPPAILDVGEEILRDCTDYWDRGIQPADHEGVVDTAEMGRGIVADVDPAESWLLLARTNLLARKWGRLLDASGVPWTPTRGGGGWAAPRRNAAIRGLMAIQAGAPIDGAVWLDILKYVPSRFEGQETIVRGTKTDFAGCDADEAEDEWPFLLPDSLHEVGATKAFVVFARAGAWMQWIPKSREYVAAVGRWGEEAIQAANVRVGTIHSVKGSEADNVAVLTTLNEATVKGMRTDAGTDEELRVWYVAATRARRRLIWVRENTRYRKRVPA</sequence>
<comment type="similarity">
    <text evidence="1">Belongs to the helicase family. UvrD subfamily.</text>
</comment>
<dbReference type="GO" id="GO:0005829">
    <property type="term" value="C:cytosol"/>
    <property type="evidence" value="ECO:0007669"/>
    <property type="project" value="TreeGrafter"/>
</dbReference>
<name>A0A0F9WMJ9_9ZZZZ</name>
<proteinExistence type="inferred from homology"/>
<dbReference type="Gene3D" id="3.40.50.300">
    <property type="entry name" value="P-loop containing nucleotide triphosphate hydrolases"/>
    <property type="match status" value="2"/>
</dbReference>
<dbReference type="GO" id="GO:0043138">
    <property type="term" value="F:3'-5' DNA helicase activity"/>
    <property type="evidence" value="ECO:0007669"/>
    <property type="project" value="UniProtKB-EC"/>
</dbReference>
<dbReference type="Gene3D" id="1.10.10.160">
    <property type="match status" value="1"/>
</dbReference>
<organism evidence="11">
    <name type="scientific">marine sediment metagenome</name>
    <dbReference type="NCBI Taxonomy" id="412755"/>
    <lineage>
        <taxon>unclassified sequences</taxon>
        <taxon>metagenomes</taxon>
        <taxon>ecological metagenomes</taxon>
    </lineage>
</organism>
<evidence type="ECO:0000256" key="8">
    <source>
        <dbReference type="ARBA" id="ARBA00034808"/>
    </source>
</evidence>
<keyword evidence="5" id="KW-0067">ATP-binding</keyword>
<comment type="catalytic activity">
    <reaction evidence="9">
        <text>ATP + H2O = ADP + phosphate + H(+)</text>
        <dbReference type="Rhea" id="RHEA:13065"/>
        <dbReference type="ChEBI" id="CHEBI:15377"/>
        <dbReference type="ChEBI" id="CHEBI:15378"/>
        <dbReference type="ChEBI" id="CHEBI:30616"/>
        <dbReference type="ChEBI" id="CHEBI:43474"/>
        <dbReference type="ChEBI" id="CHEBI:456216"/>
        <dbReference type="EC" id="5.6.2.4"/>
    </reaction>
</comment>
<protein>
    <recommendedName>
        <fullName evidence="8">DNA 3'-5' helicase</fullName>
        <ecNumber evidence="8">5.6.2.4</ecNumber>
    </recommendedName>
</protein>
<dbReference type="EC" id="5.6.2.4" evidence="8"/>
<evidence type="ECO:0000256" key="3">
    <source>
        <dbReference type="ARBA" id="ARBA00022801"/>
    </source>
</evidence>
<keyword evidence="3" id="KW-0378">Hydrolase</keyword>
<dbReference type="InterPro" id="IPR014016">
    <property type="entry name" value="UvrD-like_ATP-bd"/>
</dbReference>
<dbReference type="InterPro" id="IPR027417">
    <property type="entry name" value="P-loop_NTPase"/>
</dbReference>
<dbReference type="PANTHER" id="PTHR11070:SF67">
    <property type="entry name" value="DNA 3'-5' HELICASE"/>
    <property type="match status" value="1"/>
</dbReference>
<reference evidence="11" key="1">
    <citation type="journal article" date="2015" name="Nature">
        <title>Complex archaea that bridge the gap between prokaryotes and eukaryotes.</title>
        <authorList>
            <person name="Spang A."/>
            <person name="Saw J.H."/>
            <person name="Jorgensen S.L."/>
            <person name="Zaremba-Niedzwiedzka K."/>
            <person name="Martijn J."/>
            <person name="Lind A.E."/>
            <person name="van Eijk R."/>
            <person name="Schleper C."/>
            <person name="Guy L."/>
            <person name="Ettema T.J."/>
        </authorList>
    </citation>
    <scope>NUCLEOTIDE SEQUENCE</scope>
</reference>
<evidence type="ECO:0000259" key="10">
    <source>
        <dbReference type="PROSITE" id="PS51198"/>
    </source>
</evidence>
<dbReference type="Pfam" id="PF13361">
    <property type="entry name" value="UvrD_C"/>
    <property type="match status" value="1"/>
</dbReference>
<evidence type="ECO:0000256" key="4">
    <source>
        <dbReference type="ARBA" id="ARBA00022806"/>
    </source>
</evidence>
<evidence type="ECO:0000256" key="6">
    <source>
        <dbReference type="ARBA" id="ARBA00023235"/>
    </source>
</evidence>
<dbReference type="InterPro" id="IPR013986">
    <property type="entry name" value="DExx_box_DNA_helicase_dom_sf"/>
</dbReference>
<dbReference type="GO" id="GO:0016787">
    <property type="term" value="F:hydrolase activity"/>
    <property type="evidence" value="ECO:0007669"/>
    <property type="project" value="UniProtKB-KW"/>
</dbReference>
<keyword evidence="2" id="KW-0547">Nucleotide-binding</keyword>
<evidence type="ECO:0000256" key="2">
    <source>
        <dbReference type="ARBA" id="ARBA00022741"/>
    </source>
</evidence>
<dbReference type="PANTHER" id="PTHR11070">
    <property type="entry name" value="UVRD / RECB / PCRA DNA HELICASE FAMILY MEMBER"/>
    <property type="match status" value="1"/>
</dbReference>
<accession>A0A0F9WMJ9</accession>
<dbReference type="AlphaFoldDB" id="A0A0F9WMJ9"/>
<comment type="caution">
    <text evidence="11">The sequence shown here is derived from an EMBL/GenBank/DDBJ whole genome shotgun (WGS) entry which is preliminary data.</text>
</comment>
<gene>
    <name evidence="11" type="ORF">LCGC14_0336830</name>
</gene>
<dbReference type="EMBL" id="LAZR01000242">
    <property type="protein sequence ID" value="KKN79828.1"/>
    <property type="molecule type" value="Genomic_DNA"/>
</dbReference>
<comment type="catalytic activity">
    <reaction evidence="7">
        <text>Couples ATP hydrolysis with the unwinding of duplex DNA by translocating in the 3'-5' direction.</text>
        <dbReference type="EC" id="5.6.2.4"/>
    </reaction>
</comment>
<dbReference type="PROSITE" id="PS51198">
    <property type="entry name" value="UVRD_HELICASE_ATP_BIND"/>
    <property type="match status" value="1"/>
</dbReference>
<keyword evidence="4" id="KW-0347">Helicase</keyword>